<name>A0ABV2UBK4_9ACTN</name>
<gene>
    <name evidence="1" type="ORF">ABZV61_20970</name>
</gene>
<dbReference type="Proteomes" id="UP001550044">
    <property type="component" value="Unassembled WGS sequence"/>
</dbReference>
<protein>
    <submittedName>
        <fullName evidence="1">Uncharacterized protein</fullName>
    </submittedName>
</protein>
<dbReference type="EMBL" id="JBEXIP010000016">
    <property type="protein sequence ID" value="MET8435213.1"/>
    <property type="molecule type" value="Genomic_DNA"/>
</dbReference>
<comment type="caution">
    <text evidence="1">The sequence shown here is derived from an EMBL/GenBank/DDBJ whole genome shotgun (WGS) entry which is preliminary data.</text>
</comment>
<evidence type="ECO:0000313" key="2">
    <source>
        <dbReference type="Proteomes" id="UP001550044"/>
    </source>
</evidence>
<proteinExistence type="predicted"/>
<evidence type="ECO:0000313" key="1">
    <source>
        <dbReference type="EMBL" id="MET8435213.1"/>
    </source>
</evidence>
<reference evidence="1 2" key="1">
    <citation type="submission" date="2024-06" db="EMBL/GenBank/DDBJ databases">
        <title>The Natural Products Discovery Center: Release of the First 8490 Sequenced Strains for Exploring Actinobacteria Biosynthetic Diversity.</title>
        <authorList>
            <person name="Kalkreuter E."/>
            <person name="Kautsar S.A."/>
            <person name="Yang D."/>
            <person name="Bader C.D."/>
            <person name="Teijaro C.N."/>
            <person name="Fluegel L."/>
            <person name="Davis C.M."/>
            <person name="Simpson J.R."/>
            <person name="Lauterbach L."/>
            <person name="Steele A.D."/>
            <person name="Gui C."/>
            <person name="Meng S."/>
            <person name="Li G."/>
            <person name="Viehrig K."/>
            <person name="Ye F."/>
            <person name="Su P."/>
            <person name="Kiefer A.F."/>
            <person name="Nichols A."/>
            <person name="Cepeda A.J."/>
            <person name="Yan W."/>
            <person name="Fan B."/>
            <person name="Jiang Y."/>
            <person name="Adhikari A."/>
            <person name="Zheng C.-J."/>
            <person name="Schuster L."/>
            <person name="Cowan T.M."/>
            <person name="Smanski M.J."/>
            <person name="Chevrette M.G."/>
            <person name="De Carvalho L.P.S."/>
            <person name="Shen B."/>
        </authorList>
    </citation>
    <scope>NUCLEOTIDE SEQUENCE [LARGE SCALE GENOMIC DNA]</scope>
    <source>
        <strain evidence="1 2">NPDC005137</strain>
    </source>
</reference>
<dbReference type="RefSeq" id="WP_356498301.1">
    <property type="nucleotide sequence ID" value="NZ_JBEXEF010000061.1"/>
</dbReference>
<accession>A0ABV2UBK4</accession>
<sequence>MTVTGPTATTTIASPVLTLVQPARQTHVVDIGGGGGFCAYGQAVPGLGAGAGGAGA</sequence>
<organism evidence="1 2">
    <name type="scientific">Streptomyces sp. 900116325</name>
    <dbReference type="NCBI Taxonomy" id="3154295"/>
    <lineage>
        <taxon>Bacteria</taxon>
        <taxon>Bacillati</taxon>
        <taxon>Actinomycetota</taxon>
        <taxon>Actinomycetes</taxon>
        <taxon>Kitasatosporales</taxon>
        <taxon>Streptomycetaceae</taxon>
        <taxon>Streptomyces</taxon>
    </lineage>
</organism>
<keyword evidence="2" id="KW-1185">Reference proteome</keyword>